<evidence type="ECO:0000313" key="2">
    <source>
        <dbReference type="EMBL" id="GES53454.1"/>
    </source>
</evidence>
<dbReference type="Pfam" id="PF22513">
    <property type="entry name" value="FitA-like_RHH"/>
    <property type="match status" value="1"/>
</dbReference>
<dbReference type="EMBL" id="BLAJ01000018">
    <property type="protein sequence ID" value="GES53454.1"/>
    <property type="molecule type" value="Genomic_DNA"/>
</dbReference>
<dbReference type="InterPro" id="IPR053853">
    <property type="entry name" value="FitA-like_RHH"/>
</dbReference>
<gene>
    <name evidence="2" type="ORF">RsS93_60680</name>
</gene>
<dbReference type="Proteomes" id="UP000390335">
    <property type="component" value="Unassembled WGS sequence"/>
</dbReference>
<name>A0ABQ0ZE28_9HYPH</name>
<feature type="domain" description="Antitoxin FitA-like ribbon-helix-helix" evidence="1">
    <location>
        <begin position="37"/>
        <end position="75"/>
    </location>
</feature>
<dbReference type="InterPro" id="IPR013321">
    <property type="entry name" value="Arc_rbn_hlx_hlx"/>
</dbReference>
<evidence type="ECO:0000313" key="3">
    <source>
        <dbReference type="Proteomes" id="UP000390335"/>
    </source>
</evidence>
<dbReference type="InterPro" id="IPR010985">
    <property type="entry name" value="Ribbon_hlx_hlx"/>
</dbReference>
<dbReference type="Gene3D" id="1.10.1220.10">
    <property type="entry name" value="Met repressor-like"/>
    <property type="match status" value="1"/>
</dbReference>
<dbReference type="SUPFAM" id="SSF47598">
    <property type="entry name" value="Ribbon-helix-helix"/>
    <property type="match status" value="1"/>
</dbReference>
<reference evidence="2 3" key="1">
    <citation type="journal article" date="2020" name="Genome Biol. Evol.">
        <title>Rhizobium dioscoreae sp. nov., a plant growth-promoting bacterium isolated from yam (Dioscorea species).</title>
        <authorList>
            <person name="Ouyabe M."/>
            <person name="Tanaka N."/>
            <person name="Shiwa Y."/>
            <person name="Fujita N."/>
            <person name="Kikuno H."/>
            <person name="Babil P."/>
            <person name="Shiwachi H."/>
        </authorList>
    </citation>
    <scope>NUCLEOTIDE SEQUENCE [LARGE SCALE GENOMIC DNA]</scope>
    <source>
        <strain evidence="2 3">S-93</strain>
    </source>
</reference>
<accession>A0ABQ0ZE28</accession>
<organism evidence="2 3">
    <name type="scientific">Rhizobium dioscoreae</name>
    <dbReference type="NCBI Taxonomy" id="2653122"/>
    <lineage>
        <taxon>Bacteria</taxon>
        <taxon>Pseudomonadati</taxon>
        <taxon>Pseudomonadota</taxon>
        <taxon>Alphaproteobacteria</taxon>
        <taxon>Hyphomicrobiales</taxon>
        <taxon>Rhizobiaceae</taxon>
        <taxon>Rhizobium/Agrobacterium group</taxon>
        <taxon>Rhizobium</taxon>
    </lineage>
</organism>
<protein>
    <recommendedName>
        <fullName evidence="1">Antitoxin FitA-like ribbon-helix-helix domain-containing protein</fullName>
    </recommendedName>
</protein>
<proteinExistence type="predicted"/>
<evidence type="ECO:0000259" key="1">
    <source>
        <dbReference type="Pfam" id="PF22513"/>
    </source>
</evidence>
<comment type="caution">
    <text evidence="2">The sequence shown here is derived from an EMBL/GenBank/DDBJ whole genome shotgun (WGS) entry which is preliminary data.</text>
</comment>
<sequence length="120" mass="13592">MLERVESQQARFRLLCFDCVLIYCYQCNQIWEREAMASITIRNVPDEVHRAIRVRAAMHGRSTEAEIRDILEKAAKPEGRLKLGSLLTSIAREAGGLTEAEAEGFNQLRDKTPVGPISFE</sequence>
<keyword evidence="3" id="KW-1185">Reference proteome</keyword>